<evidence type="ECO:0000313" key="3">
    <source>
        <dbReference type="Proteomes" id="UP000295008"/>
    </source>
</evidence>
<feature type="transmembrane region" description="Helical" evidence="1">
    <location>
        <begin position="7"/>
        <end position="26"/>
    </location>
</feature>
<keyword evidence="3" id="KW-1185">Reference proteome</keyword>
<gene>
    <name evidence="2" type="ORF">EDC14_10634</name>
</gene>
<accession>A0A4R1QMJ8</accession>
<keyword evidence="1" id="KW-0812">Transmembrane</keyword>
<sequence length="179" mass="19778">MTRRETTLVSLTVSVIVLWMGISFFLNRQHPDTGATSRFGPTAEASDYREMERLLRSSQNILARDRHAAARLADLERHRLPAANLSQAQLKFLQAVESLASRNHLPVAQKNTVRYADGAIGVTLAGKASAAALVAFLQQTATAPMGIVVQRLQLHALPEERRLEYNLAVSTLWVARHGK</sequence>
<dbReference type="RefSeq" id="WP_132018026.1">
    <property type="nucleotide sequence ID" value="NZ_SLUN01000063.1"/>
</dbReference>
<keyword evidence="1" id="KW-1133">Transmembrane helix</keyword>
<protein>
    <submittedName>
        <fullName evidence="2">Uncharacterized protein</fullName>
    </submittedName>
</protein>
<name>A0A4R1QMJ8_HYDET</name>
<dbReference type="Proteomes" id="UP000295008">
    <property type="component" value="Unassembled WGS sequence"/>
</dbReference>
<organism evidence="2 3">
    <name type="scientific">Hydrogenispora ethanolica</name>
    <dbReference type="NCBI Taxonomy" id="1082276"/>
    <lineage>
        <taxon>Bacteria</taxon>
        <taxon>Bacillati</taxon>
        <taxon>Bacillota</taxon>
        <taxon>Hydrogenispora</taxon>
    </lineage>
</organism>
<keyword evidence="1" id="KW-0472">Membrane</keyword>
<evidence type="ECO:0000256" key="1">
    <source>
        <dbReference type="SAM" id="Phobius"/>
    </source>
</evidence>
<dbReference type="EMBL" id="SLUN01000063">
    <property type="protein sequence ID" value="TCL54487.1"/>
    <property type="molecule type" value="Genomic_DNA"/>
</dbReference>
<proteinExistence type="predicted"/>
<evidence type="ECO:0000313" key="2">
    <source>
        <dbReference type="EMBL" id="TCL54487.1"/>
    </source>
</evidence>
<dbReference type="AlphaFoldDB" id="A0A4R1QMJ8"/>
<comment type="caution">
    <text evidence="2">The sequence shown here is derived from an EMBL/GenBank/DDBJ whole genome shotgun (WGS) entry which is preliminary data.</text>
</comment>
<reference evidence="2 3" key="1">
    <citation type="submission" date="2019-03" db="EMBL/GenBank/DDBJ databases">
        <title>Genomic Encyclopedia of Type Strains, Phase IV (KMG-IV): sequencing the most valuable type-strain genomes for metagenomic binning, comparative biology and taxonomic classification.</title>
        <authorList>
            <person name="Goeker M."/>
        </authorList>
    </citation>
    <scope>NUCLEOTIDE SEQUENCE [LARGE SCALE GENOMIC DNA]</scope>
    <source>
        <strain evidence="2 3">LX-B</strain>
    </source>
</reference>